<evidence type="ECO:0000256" key="1">
    <source>
        <dbReference type="SAM" id="MobiDB-lite"/>
    </source>
</evidence>
<dbReference type="PANTHER" id="PTHR37792">
    <property type="entry name" value="RIBONUCLEASE MRP PROTEIN SUBUNIT RMP1"/>
    <property type="match status" value="1"/>
</dbReference>
<gene>
    <name evidence="3" type="ORF">B0H63DRAFT_481405</name>
</gene>
<feature type="region of interest" description="Disordered" evidence="1">
    <location>
        <begin position="244"/>
        <end position="340"/>
    </location>
</feature>
<dbReference type="GO" id="GO:0042134">
    <property type="term" value="F:rRNA primary transcript binding"/>
    <property type="evidence" value="ECO:0007669"/>
    <property type="project" value="InterPro"/>
</dbReference>
<dbReference type="InterPro" id="IPR047205">
    <property type="entry name" value="RMP1"/>
</dbReference>
<dbReference type="Proteomes" id="UP001285441">
    <property type="component" value="Unassembled WGS sequence"/>
</dbReference>
<evidence type="ECO:0000313" key="4">
    <source>
        <dbReference type="Proteomes" id="UP001285441"/>
    </source>
</evidence>
<protein>
    <recommendedName>
        <fullName evidence="2">RNase MRP protein 1 RNA binding domain-containing protein</fullName>
    </recommendedName>
</protein>
<dbReference type="EMBL" id="JAULSW010000007">
    <property type="protein sequence ID" value="KAK3374965.1"/>
    <property type="molecule type" value="Genomic_DNA"/>
</dbReference>
<keyword evidence="4" id="KW-1185">Reference proteome</keyword>
<feature type="domain" description="RNase MRP protein 1 RNA binding" evidence="2">
    <location>
        <begin position="57"/>
        <end position="171"/>
    </location>
</feature>
<proteinExistence type="predicted"/>
<dbReference type="CDD" id="cd22573">
    <property type="entry name" value="RMP1_RBD"/>
    <property type="match status" value="1"/>
</dbReference>
<dbReference type="Pfam" id="PF20945">
    <property type="entry name" value="RMP1"/>
    <property type="match status" value="1"/>
</dbReference>
<comment type="caution">
    <text evidence="3">The sequence shown here is derived from an EMBL/GenBank/DDBJ whole genome shotgun (WGS) entry which is preliminary data.</text>
</comment>
<feature type="region of interest" description="Disordered" evidence="1">
    <location>
        <begin position="183"/>
        <end position="222"/>
    </location>
</feature>
<dbReference type="AlphaFoldDB" id="A0AAE0KEY8"/>
<evidence type="ECO:0000259" key="2">
    <source>
        <dbReference type="Pfam" id="PF20945"/>
    </source>
</evidence>
<dbReference type="GO" id="GO:0000294">
    <property type="term" value="P:nuclear-transcribed mRNA catabolic process, RNase MRP-dependent"/>
    <property type="evidence" value="ECO:0007669"/>
    <property type="project" value="TreeGrafter"/>
</dbReference>
<dbReference type="GO" id="GO:0000466">
    <property type="term" value="P:maturation of 5.8S rRNA from tricistronic rRNA transcript (SSU-rRNA, 5.8S rRNA, LSU-rRNA)"/>
    <property type="evidence" value="ECO:0007669"/>
    <property type="project" value="TreeGrafter"/>
</dbReference>
<dbReference type="PANTHER" id="PTHR37792:SF1">
    <property type="entry name" value="RIBONUCLEASE MRP PROTEIN SUBUNIT RMP1"/>
    <property type="match status" value="1"/>
</dbReference>
<accession>A0AAE0KEY8</accession>
<organism evidence="3 4">
    <name type="scientific">Podospora didyma</name>
    <dbReference type="NCBI Taxonomy" id="330526"/>
    <lineage>
        <taxon>Eukaryota</taxon>
        <taxon>Fungi</taxon>
        <taxon>Dikarya</taxon>
        <taxon>Ascomycota</taxon>
        <taxon>Pezizomycotina</taxon>
        <taxon>Sordariomycetes</taxon>
        <taxon>Sordariomycetidae</taxon>
        <taxon>Sordariales</taxon>
        <taxon>Podosporaceae</taxon>
        <taxon>Podospora</taxon>
    </lineage>
</organism>
<name>A0AAE0KEY8_9PEZI</name>
<dbReference type="InterPro" id="IPR047204">
    <property type="entry name" value="RMP1_RBD"/>
</dbReference>
<sequence length="340" mass="37748">MAGKDRQPRRPGNSAAADSRQLPPAPAEEEEAAAAAEKGPLDTLRQTVESLGPALEILERFHHRNKNQHRLSKWWAETDMLRRHVRKTLAVADQRLEKMAKEAARRGVKPPNKKRIKKGVVEEDKDEKYLKARAGFLRMILVPRAYLSFSQLISDRQFAHLGLMLLGILAQVDKALSPFASTSSLDDEEQDHLRSVPSQLASVDNPSHPQPGHLPETHQVKDIDMPDIAEDIGVAVSREDLLVSTRGNAPSPPSSLPSRGSNNNPPPKKEKEPNNTIITTTDTTTKKDEEPPVAEKRKKKKGGDEFDDIFGSLEEDKPRKKKKKKKAGGGDEFDDIFGGL</sequence>
<feature type="compositionally biased region" description="Acidic residues" evidence="1">
    <location>
        <begin position="331"/>
        <end position="340"/>
    </location>
</feature>
<dbReference type="GO" id="GO:0000172">
    <property type="term" value="C:ribonuclease MRP complex"/>
    <property type="evidence" value="ECO:0007669"/>
    <property type="project" value="InterPro"/>
</dbReference>
<reference evidence="3" key="2">
    <citation type="submission" date="2023-06" db="EMBL/GenBank/DDBJ databases">
        <authorList>
            <consortium name="Lawrence Berkeley National Laboratory"/>
            <person name="Haridas S."/>
            <person name="Hensen N."/>
            <person name="Bonometti L."/>
            <person name="Westerberg I."/>
            <person name="Brannstrom I.O."/>
            <person name="Guillou S."/>
            <person name="Cros-Aarteil S."/>
            <person name="Calhoun S."/>
            <person name="Kuo A."/>
            <person name="Mondo S."/>
            <person name="Pangilinan J."/>
            <person name="Riley R."/>
            <person name="LaButti K."/>
            <person name="Andreopoulos B."/>
            <person name="Lipzen A."/>
            <person name="Chen C."/>
            <person name="Yanf M."/>
            <person name="Daum C."/>
            <person name="Ng V."/>
            <person name="Clum A."/>
            <person name="Steindorff A."/>
            <person name="Ohm R."/>
            <person name="Martin F."/>
            <person name="Silar P."/>
            <person name="Natvig D."/>
            <person name="Lalanne C."/>
            <person name="Gautier V."/>
            <person name="Ament-velasquez S.L."/>
            <person name="Kruys A."/>
            <person name="Hutchinson M.I."/>
            <person name="Powell A.J."/>
            <person name="Barry K."/>
            <person name="Miller A.N."/>
            <person name="Grigoriev I.V."/>
            <person name="Debuchy R."/>
            <person name="Gladieux P."/>
            <person name="Thoren M.H."/>
            <person name="Johannesson H."/>
        </authorList>
    </citation>
    <scope>NUCLEOTIDE SEQUENCE</scope>
    <source>
        <strain evidence="3">CBS 232.78</strain>
    </source>
</reference>
<feature type="compositionally biased region" description="Basic and acidic residues" evidence="1">
    <location>
        <begin position="284"/>
        <end position="295"/>
    </location>
</feature>
<feature type="compositionally biased region" description="Polar residues" evidence="1">
    <location>
        <begin position="196"/>
        <end position="207"/>
    </location>
</feature>
<feature type="compositionally biased region" description="Low complexity" evidence="1">
    <location>
        <begin position="274"/>
        <end position="283"/>
    </location>
</feature>
<feature type="region of interest" description="Disordered" evidence="1">
    <location>
        <begin position="1"/>
        <end position="42"/>
    </location>
</feature>
<reference evidence="3" key="1">
    <citation type="journal article" date="2023" name="Mol. Phylogenet. Evol.">
        <title>Genome-scale phylogeny and comparative genomics of the fungal order Sordariales.</title>
        <authorList>
            <person name="Hensen N."/>
            <person name="Bonometti L."/>
            <person name="Westerberg I."/>
            <person name="Brannstrom I.O."/>
            <person name="Guillou S."/>
            <person name="Cros-Aarteil S."/>
            <person name="Calhoun S."/>
            <person name="Haridas S."/>
            <person name="Kuo A."/>
            <person name="Mondo S."/>
            <person name="Pangilinan J."/>
            <person name="Riley R."/>
            <person name="LaButti K."/>
            <person name="Andreopoulos B."/>
            <person name="Lipzen A."/>
            <person name="Chen C."/>
            <person name="Yan M."/>
            <person name="Daum C."/>
            <person name="Ng V."/>
            <person name="Clum A."/>
            <person name="Steindorff A."/>
            <person name="Ohm R.A."/>
            <person name="Martin F."/>
            <person name="Silar P."/>
            <person name="Natvig D.O."/>
            <person name="Lalanne C."/>
            <person name="Gautier V."/>
            <person name="Ament-Velasquez S.L."/>
            <person name="Kruys A."/>
            <person name="Hutchinson M.I."/>
            <person name="Powell A.J."/>
            <person name="Barry K."/>
            <person name="Miller A.N."/>
            <person name="Grigoriev I.V."/>
            <person name="Debuchy R."/>
            <person name="Gladieux P."/>
            <person name="Hiltunen Thoren M."/>
            <person name="Johannesson H."/>
        </authorList>
    </citation>
    <scope>NUCLEOTIDE SEQUENCE</scope>
    <source>
        <strain evidence="3">CBS 232.78</strain>
    </source>
</reference>
<evidence type="ECO:0000313" key="3">
    <source>
        <dbReference type="EMBL" id="KAK3374965.1"/>
    </source>
</evidence>